<reference evidence="2 3" key="1">
    <citation type="journal article" date="2019" name="Emerg. Microbes Infect.">
        <title>Comprehensive subspecies identification of 175 nontuberculous mycobacteria species based on 7547 genomic profiles.</title>
        <authorList>
            <person name="Matsumoto Y."/>
            <person name="Kinjo T."/>
            <person name="Motooka D."/>
            <person name="Nabeya D."/>
            <person name="Jung N."/>
            <person name="Uechi K."/>
            <person name="Horii T."/>
            <person name="Iida T."/>
            <person name="Fujita J."/>
            <person name="Nakamura S."/>
        </authorList>
    </citation>
    <scope>NUCLEOTIDE SEQUENCE [LARGE SCALE GENOMIC DNA]</scope>
    <source>
        <strain evidence="2 3">JCM 6370</strain>
    </source>
</reference>
<sequence>MPVGVNVSVEGGVATIDFVDRSQRGVGIGRLLRAAGDPGLVEKRTGGPRPVYRVPVRVAAKAGMIDRPTRPAAPQPPAAPSAAPSRGYDDGWPDMDWSRRAINEFAGAAMTPPLDVTGEPNKRAALDAIEAHRRANPGQ</sequence>
<dbReference type="AlphaFoldDB" id="A0A7I7UD72"/>
<protein>
    <submittedName>
        <fullName evidence="2">Uncharacterized protein</fullName>
    </submittedName>
</protein>
<organism evidence="2 3">
    <name type="scientific">Mycolicibacterium pulveris</name>
    <name type="common">Mycobacterium pulveris</name>
    <dbReference type="NCBI Taxonomy" id="36813"/>
    <lineage>
        <taxon>Bacteria</taxon>
        <taxon>Bacillati</taxon>
        <taxon>Actinomycetota</taxon>
        <taxon>Actinomycetes</taxon>
        <taxon>Mycobacteriales</taxon>
        <taxon>Mycobacteriaceae</taxon>
        <taxon>Mycolicibacterium</taxon>
    </lineage>
</organism>
<dbReference type="RefSeq" id="WP_163896486.1">
    <property type="nucleotide sequence ID" value="NZ_AP022599.1"/>
</dbReference>
<evidence type="ECO:0000313" key="3">
    <source>
        <dbReference type="Proteomes" id="UP000467252"/>
    </source>
</evidence>
<dbReference type="EMBL" id="AP022599">
    <property type="protein sequence ID" value="BBY78861.1"/>
    <property type="molecule type" value="Genomic_DNA"/>
</dbReference>
<name>A0A7I7UD72_MYCPV</name>
<dbReference type="Proteomes" id="UP000467252">
    <property type="component" value="Chromosome"/>
</dbReference>
<keyword evidence="3" id="KW-1185">Reference proteome</keyword>
<evidence type="ECO:0000256" key="1">
    <source>
        <dbReference type="SAM" id="MobiDB-lite"/>
    </source>
</evidence>
<proteinExistence type="predicted"/>
<evidence type="ECO:0000313" key="2">
    <source>
        <dbReference type="EMBL" id="BBY78861.1"/>
    </source>
</evidence>
<feature type="region of interest" description="Disordered" evidence="1">
    <location>
        <begin position="63"/>
        <end position="94"/>
    </location>
</feature>
<gene>
    <name evidence="2" type="ORF">MPUL_00190</name>
</gene>
<accession>A0A7I7UD72</accession>